<evidence type="ECO:0000256" key="1">
    <source>
        <dbReference type="SAM" id="MobiDB-lite"/>
    </source>
</evidence>
<sequence>MVEQNCYEADQRDEPRDTSSKGIEGMLISQYIGAYSGRMDLRRLVLGQLLIVAIANSPRPSPTLARLAPLAHPVRPPLHVLGSPSSESTRLVQSICPPCVLNVHNACISSPFDSSPSLLPTSSINGDSDNASNRSSTINSSSDYPSPTINPIGVAEGVELLPAER</sequence>
<protein>
    <submittedName>
        <fullName evidence="2">Uncharacterized protein</fullName>
    </submittedName>
</protein>
<comment type="caution">
    <text evidence="2">The sequence shown here is derived from an EMBL/GenBank/DDBJ whole genome shotgun (WGS) entry which is preliminary data.</text>
</comment>
<feature type="compositionally biased region" description="Low complexity" evidence="1">
    <location>
        <begin position="130"/>
        <end position="142"/>
    </location>
</feature>
<reference evidence="2" key="1">
    <citation type="submission" date="2022-04" db="EMBL/GenBank/DDBJ databases">
        <title>Carnegiea gigantea Genome sequencing and assembly v2.</title>
        <authorList>
            <person name="Copetti D."/>
            <person name="Sanderson M.J."/>
            <person name="Burquez A."/>
            <person name="Wojciechowski M.F."/>
        </authorList>
    </citation>
    <scope>NUCLEOTIDE SEQUENCE</scope>
    <source>
        <strain evidence="2">SGP5-SGP5p</strain>
        <tissue evidence="2">Aerial part</tissue>
    </source>
</reference>
<evidence type="ECO:0000313" key="3">
    <source>
        <dbReference type="Proteomes" id="UP001153076"/>
    </source>
</evidence>
<proteinExistence type="predicted"/>
<evidence type="ECO:0000313" key="2">
    <source>
        <dbReference type="EMBL" id="KAJ8420835.1"/>
    </source>
</evidence>
<organism evidence="2 3">
    <name type="scientific">Carnegiea gigantea</name>
    <dbReference type="NCBI Taxonomy" id="171969"/>
    <lineage>
        <taxon>Eukaryota</taxon>
        <taxon>Viridiplantae</taxon>
        <taxon>Streptophyta</taxon>
        <taxon>Embryophyta</taxon>
        <taxon>Tracheophyta</taxon>
        <taxon>Spermatophyta</taxon>
        <taxon>Magnoliopsida</taxon>
        <taxon>eudicotyledons</taxon>
        <taxon>Gunneridae</taxon>
        <taxon>Pentapetalae</taxon>
        <taxon>Caryophyllales</taxon>
        <taxon>Cactineae</taxon>
        <taxon>Cactaceae</taxon>
        <taxon>Cactoideae</taxon>
        <taxon>Echinocereeae</taxon>
        <taxon>Carnegiea</taxon>
    </lineage>
</organism>
<name>A0A9Q1GHS4_9CARY</name>
<gene>
    <name evidence="2" type="ORF">Cgig2_023918</name>
</gene>
<keyword evidence="3" id="KW-1185">Reference proteome</keyword>
<dbReference type="AlphaFoldDB" id="A0A9Q1GHS4"/>
<feature type="compositionally biased region" description="Basic and acidic residues" evidence="1">
    <location>
        <begin position="9"/>
        <end position="19"/>
    </location>
</feature>
<feature type="region of interest" description="Disordered" evidence="1">
    <location>
        <begin position="119"/>
        <end position="165"/>
    </location>
</feature>
<dbReference type="Proteomes" id="UP001153076">
    <property type="component" value="Unassembled WGS sequence"/>
</dbReference>
<accession>A0A9Q1GHS4</accession>
<feature type="region of interest" description="Disordered" evidence="1">
    <location>
        <begin position="1"/>
        <end position="21"/>
    </location>
</feature>
<dbReference type="EMBL" id="JAKOGI010003109">
    <property type="protein sequence ID" value="KAJ8420835.1"/>
    <property type="molecule type" value="Genomic_DNA"/>
</dbReference>